<dbReference type="PROSITE" id="PS50835">
    <property type="entry name" value="IG_LIKE"/>
    <property type="match status" value="4"/>
</dbReference>
<dbReference type="SMART" id="SM00408">
    <property type="entry name" value="IGc2"/>
    <property type="match status" value="2"/>
</dbReference>
<dbReference type="InterPro" id="IPR007110">
    <property type="entry name" value="Ig-like_dom"/>
</dbReference>
<dbReference type="OMA" id="YESTIFN"/>
<feature type="domain" description="Ig-like" evidence="11">
    <location>
        <begin position="380"/>
        <end position="470"/>
    </location>
</feature>
<feature type="region of interest" description="Disordered" evidence="8">
    <location>
        <begin position="1019"/>
        <end position="1040"/>
    </location>
</feature>
<dbReference type="SMART" id="SM00409">
    <property type="entry name" value="IG"/>
    <property type="match status" value="3"/>
</dbReference>
<dbReference type="InParanoid" id="A0A7M7GGJ9"/>
<dbReference type="Gene3D" id="2.60.40.10">
    <property type="entry name" value="Immunoglobulins"/>
    <property type="match status" value="6"/>
</dbReference>
<evidence type="ECO:0000256" key="9">
    <source>
        <dbReference type="SAM" id="Phobius"/>
    </source>
</evidence>
<evidence type="ECO:0000256" key="4">
    <source>
        <dbReference type="ARBA" id="ARBA00023136"/>
    </source>
</evidence>
<organism evidence="12 13">
    <name type="scientific">Strongylocentrotus purpuratus</name>
    <name type="common">Purple sea urchin</name>
    <dbReference type="NCBI Taxonomy" id="7668"/>
    <lineage>
        <taxon>Eukaryota</taxon>
        <taxon>Metazoa</taxon>
        <taxon>Echinodermata</taxon>
        <taxon>Eleutherozoa</taxon>
        <taxon>Echinozoa</taxon>
        <taxon>Echinoidea</taxon>
        <taxon>Euechinoidea</taxon>
        <taxon>Echinacea</taxon>
        <taxon>Camarodonta</taxon>
        <taxon>Echinidea</taxon>
        <taxon>Strongylocentrotidae</taxon>
        <taxon>Strongylocentrotus</taxon>
    </lineage>
</organism>
<dbReference type="InterPro" id="IPR003599">
    <property type="entry name" value="Ig_sub"/>
</dbReference>
<dbReference type="GeneID" id="100888678"/>
<protein>
    <recommendedName>
        <fullName evidence="11">Ig-like domain-containing protein</fullName>
    </recommendedName>
</protein>
<dbReference type="OrthoDB" id="8915654at2759"/>
<dbReference type="Proteomes" id="UP000007110">
    <property type="component" value="Unassembled WGS sequence"/>
</dbReference>
<feature type="domain" description="Ig-like" evidence="11">
    <location>
        <begin position="37"/>
        <end position="134"/>
    </location>
</feature>
<keyword evidence="10" id="KW-0732">Signal</keyword>
<keyword evidence="5" id="KW-1015">Disulfide bond</keyword>
<keyword evidence="4 9" id="KW-0472">Membrane</keyword>
<dbReference type="PANTHER" id="PTHR11640:SF166">
    <property type="entry name" value="IG-LIKE DOMAIN-CONTAINING PROTEIN"/>
    <property type="match status" value="1"/>
</dbReference>
<dbReference type="AlphaFoldDB" id="A0A7M7GGJ9"/>
<sequence>MFWCLCLCGYLVLDFSSITYGLRIHSNPNGKEISLAGEDASLTCYYSPQLPSANDFEVMYWKFAPKTNLSAETSIASYRVSTGVRYNMNGLKLNASWQYGGALKIMNTSLDDQGDYTCQIATSMGFRDSMTTLTVYAVPRYLQIYNSSHHLADPSTPFQMTSGEPHSIVCSAFPLSSPATNLSWELDSTLQIARNMIHFAPENITSSRSSSLSSPGDWEFFSTERRLVLTPRDNNHGAVISCYGDHPGLQEKLSVSITLSVLVSPSYIRIFNASYQPLSDTGSVNVTQDRAVTFVCMSTRSRPPTFPRWRIGDDAIEDQVTRTTIPYDDQELYDVSSRMILARVLREHHGKRVTCSASGFNLRAVATNITLHVLGPADPPRITNFTGAFVEGRSRSLECIALNGFPPADIEWRIDGHPTPDTDTTIVKRWRYDVVSRVTILPDRGMNGKEATCIVRTPSVPSTEMRSSVALNVLFCPHRVSISCEPVVAGRPSWITCRSAVSNPAPRLLWAMEGKEIENIHDDHVESSNSINTTVGFFSSSSYSRGFVADDHGKIVRCCAARDEELGCTTDVCMECPLNVYCKPKLLQEGNDMIKSLHENYITLRCSARGNPPPSIEWYSPWMVHDSPINASTPGVISLVDTIIDGEGSDRVTIQSTLVIESSAGIDTRVQGVKCVASNSIGSGSIASFFGNTSDITSVYNQETGLLTVHYSPDSVPPSPDAIPCVHVDYKLANRQAWKLGATCFQLRTNETAVIVESGLNLSEIGLRVCFYQEFCDIPLPPQPFSQKTATAINNILFPTLLVGIALCLILFIAVAFFIKQKRGRRVHKQSNRHGRGYTRSNQVSITRTVQRSQASEEDAIPSDQVPRGEMNHYMDMASSATSQGATKGTEPQNAAMSPFPDPGDLLTYEDMRADGQPVSPGYAHYVAGCQSVDTFVYGNIPTSAMPLKRSDSGICCSYSLSPTKLDSFNLQNTYESTIFNMPEKLQMPTRGAADQGDTDTHMTPEGIYQFTTPEKLQMPTRRAADHGDSDSPMKPGDIYASPLLSSSTVASEWNFVPTCSTWRGGGPESCERSGLQLYANAPHEVD</sequence>
<feature type="chain" id="PRO_5029639124" description="Ig-like domain-containing protein" evidence="10">
    <location>
        <begin position="22"/>
        <end position="1087"/>
    </location>
</feature>
<dbReference type="RefSeq" id="XP_003725912.2">
    <property type="nucleotide sequence ID" value="XM_003725864.3"/>
</dbReference>
<feature type="region of interest" description="Disordered" evidence="8">
    <location>
        <begin position="828"/>
        <end position="902"/>
    </location>
</feature>
<dbReference type="InterPro" id="IPR013162">
    <property type="entry name" value="CD80_C2-set"/>
</dbReference>
<keyword evidence="6" id="KW-0325">Glycoprotein</keyword>
<name>A0A7M7GGJ9_STRPU</name>
<evidence type="ECO:0000256" key="5">
    <source>
        <dbReference type="ARBA" id="ARBA00023157"/>
    </source>
</evidence>
<feature type="domain" description="Ig-like" evidence="11">
    <location>
        <begin position="584"/>
        <end position="687"/>
    </location>
</feature>
<feature type="compositionally biased region" description="Basic and acidic residues" evidence="8">
    <location>
        <begin position="1023"/>
        <end position="1032"/>
    </location>
</feature>
<dbReference type="Pfam" id="PF07686">
    <property type="entry name" value="V-set"/>
    <property type="match status" value="1"/>
</dbReference>
<dbReference type="SUPFAM" id="SSF48726">
    <property type="entry name" value="Immunoglobulin"/>
    <property type="match status" value="6"/>
</dbReference>
<comment type="subcellular location">
    <subcellularLocation>
        <location evidence="1">Membrane</location>
        <topology evidence="1">Single-pass type I membrane protein</topology>
    </subcellularLocation>
</comment>
<keyword evidence="3 9" id="KW-1133">Transmembrane helix</keyword>
<evidence type="ECO:0000256" key="1">
    <source>
        <dbReference type="ARBA" id="ARBA00004479"/>
    </source>
</evidence>
<feature type="signal peptide" evidence="10">
    <location>
        <begin position="1"/>
        <end position="21"/>
    </location>
</feature>
<feature type="domain" description="Ig-like" evidence="11">
    <location>
        <begin position="139"/>
        <end position="256"/>
    </location>
</feature>
<feature type="compositionally biased region" description="Basic residues" evidence="8">
    <location>
        <begin position="828"/>
        <end position="837"/>
    </location>
</feature>
<keyword evidence="13" id="KW-1185">Reference proteome</keyword>
<dbReference type="PANTHER" id="PTHR11640">
    <property type="entry name" value="NEPHRIN"/>
    <property type="match status" value="1"/>
</dbReference>
<evidence type="ECO:0000256" key="2">
    <source>
        <dbReference type="ARBA" id="ARBA00022692"/>
    </source>
</evidence>
<dbReference type="InterPro" id="IPR051275">
    <property type="entry name" value="Cell_adhesion_signaling"/>
</dbReference>
<reference evidence="12" key="2">
    <citation type="submission" date="2021-01" db="UniProtKB">
        <authorList>
            <consortium name="EnsemblMetazoa"/>
        </authorList>
    </citation>
    <scope>IDENTIFICATION</scope>
</reference>
<keyword evidence="7" id="KW-0393">Immunoglobulin domain</keyword>
<evidence type="ECO:0000256" key="7">
    <source>
        <dbReference type="ARBA" id="ARBA00023319"/>
    </source>
</evidence>
<keyword evidence="2 9" id="KW-0812">Transmembrane</keyword>
<dbReference type="EnsemblMetazoa" id="XM_003725864">
    <property type="protein sequence ID" value="XP_003725912"/>
    <property type="gene ID" value="LOC100888678"/>
</dbReference>
<dbReference type="InterPro" id="IPR013783">
    <property type="entry name" value="Ig-like_fold"/>
</dbReference>
<reference evidence="13" key="1">
    <citation type="submission" date="2015-02" db="EMBL/GenBank/DDBJ databases">
        <title>Genome sequencing for Strongylocentrotus purpuratus.</title>
        <authorList>
            <person name="Murali S."/>
            <person name="Liu Y."/>
            <person name="Vee V."/>
            <person name="English A."/>
            <person name="Wang M."/>
            <person name="Skinner E."/>
            <person name="Han Y."/>
            <person name="Muzny D.M."/>
            <person name="Worley K.C."/>
            <person name="Gibbs R.A."/>
        </authorList>
    </citation>
    <scope>NUCLEOTIDE SEQUENCE</scope>
</reference>
<feature type="transmembrane region" description="Helical" evidence="9">
    <location>
        <begin position="796"/>
        <end position="819"/>
    </location>
</feature>
<feature type="compositionally biased region" description="Polar residues" evidence="8">
    <location>
        <begin position="839"/>
        <end position="854"/>
    </location>
</feature>
<dbReference type="GO" id="GO:0016020">
    <property type="term" value="C:membrane"/>
    <property type="evidence" value="ECO:0007669"/>
    <property type="project" value="UniProtKB-SubCell"/>
</dbReference>
<proteinExistence type="predicted"/>
<evidence type="ECO:0000256" key="6">
    <source>
        <dbReference type="ARBA" id="ARBA00023180"/>
    </source>
</evidence>
<dbReference type="CDD" id="cd00096">
    <property type="entry name" value="Ig"/>
    <property type="match status" value="1"/>
</dbReference>
<feature type="compositionally biased region" description="Polar residues" evidence="8">
    <location>
        <begin position="879"/>
        <end position="896"/>
    </location>
</feature>
<dbReference type="InterPro" id="IPR013106">
    <property type="entry name" value="Ig_V-set"/>
</dbReference>
<evidence type="ECO:0000256" key="8">
    <source>
        <dbReference type="SAM" id="MobiDB-lite"/>
    </source>
</evidence>
<dbReference type="InterPro" id="IPR036179">
    <property type="entry name" value="Ig-like_dom_sf"/>
</dbReference>
<evidence type="ECO:0000313" key="13">
    <source>
        <dbReference type="Proteomes" id="UP000007110"/>
    </source>
</evidence>
<dbReference type="Pfam" id="PF08205">
    <property type="entry name" value="C2-set_2"/>
    <property type="match status" value="2"/>
</dbReference>
<dbReference type="KEGG" id="spu:100888678"/>
<evidence type="ECO:0000313" key="12">
    <source>
        <dbReference type="EnsemblMetazoa" id="XP_003725912"/>
    </source>
</evidence>
<evidence type="ECO:0000259" key="11">
    <source>
        <dbReference type="PROSITE" id="PS50835"/>
    </source>
</evidence>
<evidence type="ECO:0000256" key="3">
    <source>
        <dbReference type="ARBA" id="ARBA00022989"/>
    </source>
</evidence>
<accession>A0A7M7GGJ9</accession>
<evidence type="ECO:0000256" key="10">
    <source>
        <dbReference type="SAM" id="SignalP"/>
    </source>
</evidence>
<dbReference type="InterPro" id="IPR003598">
    <property type="entry name" value="Ig_sub2"/>
</dbReference>